<evidence type="ECO:0000259" key="3">
    <source>
        <dbReference type="Pfam" id="PF00501"/>
    </source>
</evidence>
<evidence type="ECO:0000256" key="1">
    <source>
        <dbReference type="ARBA" id="ARBA00006432"/>
    </source>
</evidence>
<dbReference type="InterPro" id="IPR000873">
    <property type="entry name" value="AMP-dep_synth/lig_dom"/>
</dbReference>
<accession>A0AAD5PEM7</accession>
<dbReference type="InterPro" id="IPR042099">
    <property type="entry name" value="ANL_N_sf"/>
</dbReference>
<reference evidence="5" key="1">
    <citation type="journal article" date="2022" name="IScience">
        <title>Evolution of zygomycete secretomes and the origins of terrestrial fungal ecologies.</title>
        <authorList>
            <person name="Chang Y."/>
            <person name="Wang Y."/>
            <person name="Mondo S."/>
            <person name="Ahrendt S."/>
            <person name="Andreopoulos W."/>
            <person name="Barry K."/>
            <person name="Beard J."/>
            <person name="Benny G.L."/>
            <person name="Blankenship S."/>
            <person name="Bonito G."/>
            <person name="Cuomo C."/>
            <person name="Desiro A."/>
            <person name="Gervers K.A."/>
            <person name="Hundley H."/>
            <person name="Kuo A."/>
            <person name="LaButti K."/>
            <person name="Lang B.F."/>
            <person name="Lipzen A."/>
            <person name="O'Donnell K."/>
            <person name="Pangilinan J."/>
            <person name="Reynolds N."/>
            <person name="Sandor L."/>
            <person name="Smith M.E."/>
            <person name="Tsang A."/>
            <person name="Grigoriev I.V."/>
            <person name="Stajich J.E."/>
            <person name="Spatafora J.W."/>
        </authorList>
    </citation>
    <scope>NUCLEOTIDE SEQUENCE</scope>
    <source>
        <strain evidence="5">RSA 2281</strain>
    </source>
</reference>
<gene>
    <name evidence="5" type="ORF">BDA99DRAFT_559531</name>
</gene>
<dbReference type="EMBL" id="JAIXMP010000012">
    <property type="protein sequence ID" value="KAI9264249.1"/>
    <property type="molecule type" value="Genomic_DNA"/>
</dbReference>
<organism evidence="5 6">
    <name type="scientific">Phascolomyces articulosus</name>
    <dbReference type="NCBI Taxonomy" id="60185"/>
    <lineage>
        <taxon>Eukaryota</taxon>
        <taxon>Fungi</taxon>
        <taxon>Fungi incertae sedis</taxon>
        <taxon>Mucoromycota</taxon>
        <taxon>Mucoromycotina</taxon>
        <taxon>Mucoromycetes</taxon>
        <taxon>Mucorales</taxon>
        <taxon>Lichtheimiaceae</taxon>
        <taxon>Phascolomyces</taxon>
    </lineage>
</organism>
<protein>
    <submittedName>
        <fullName evidence="5">Uncharacterized protein</fullName>
    </submittedName>
</protein>
<dbReference type="InterPro" id="IPR025110">
    <property type="entry name" value="AMP-bd_C"/>
</dbReference>
<dbReference type="InterPro" id="IPR045851">
    <property type="entry name" value="AMP-bd_C_sf"/>
</dbReference>
<comment type="similarity">
    <text evidence="1">Belongs to the ATP-dependent AMP-binding enzyme family.</text>
</comment>
<feature type="domain" description="AMP-binding enzyme C-terminal" evidence="4">
    <location>
        <begin position="417"/>
        <end position="499"/>
    </location>
</feature>
<keyword evidence="2" id="KW-0436">Ligase</keyword>
<dbReference type="Proteomes" id="UP001209540">
    <property type="component" value="Unassembled WGS sequence"/>
</dbReference>
<reference evidence="5" key="2">
    <citation type="submission" date="2023-02" db="EMBL/GenBank/DDBJ databases">
        <authorList>
            <consortium name="DOE Joint Genome Institute"/>
            <person name="Mondo S.J."/>
            <person name="Chang Y."/>
            <person name="Wang Y."/>
            <person name="Ahrendt S."/>
            <person name="Andreopoulos W."/>
            <person name="Barry K."/>
            <person name="Beard J."/>
            <person name="Benny G.L."/>
            <person name="Blankenship S."/>
            <person name="Bonito G."/>
            <person name="Cuomo C."/>
            <person name="Desiro A."/>
            <person name="Gervers K.A."/>
            <person name="Hundley H."/>
            <person name="Kuo A."/>
            <person name="LaButti K."/>
            <person name="Lang B.F."/>
            <person name="Lipzen A."/>
            <person name="O'Donnell K."/>
            <person name="Pangilinan J."/>
            <person name="Reynolds N."/>
            <person name="Sandor L."/>
            <person name="Smith M.W."/>
            <person name="Tsang A."/>
            <person name="Grigoriev I.V."/>
            <person name="Stajich J.E."/>
            <person name="Spatafora J.W."/>
        </authorList>
    </citation>
    <scope>NUCLEOTIDE SEQUENCE</scope>
    <source>
        <strain evidence="5">RSA 2281</strain>
    </source>
</reference>
<feature type="domain" description="AMP-dependent synthetase/ligase" evidence="3">
    <location>
        <begin position="198"/>
        <end position="364"/>
    </location>
</feature>
<evidence type="ECO:0000259" key="4">
    <source>
        <dbReference type="Pfam" id="PF13193"/>
    </source>
</evidence>
<dbReference type="PANTHER" id="PTHR24096">
    <property type="entry name" value="LONG-CHAIN-FATTY-ACID--COA LIGASE"/>
    <property type="match status" value="1"/>
</dbReference>
<evidence type="ECO:0000256" key="2">
    <source>
        <dbReference type="ARBA" id="ARBA00022598"/>
    </source>
</evidence>
<dbReference type="Gene3D" id="3.30.300.30">
    <property type="match status" value="1"/>
</dbReference>
<dbReference type="AlphaFoldDB" id="A0AAD5PEM7"/>
<dbReference type="Pfam" id="PF00501">
    <property type="entry name" value="AMP-binding"/>
    <property type="match status" value="2"/>
</dbReference>
<feature type="domain" description="AMP-dependent synthetase/ligase" evidence="3">
    <location>
        <begin position="25"/>
        <end position="191"/>
    </location>
</feature>
<name>A0AAD5PEM7_9FUNG</name>
<comment type="caution">
    <text evidence="5">The sequence shown here is derived from an EMBL/GenBank/DDBJ whole genome shotgun (WGS) entry which is preliminary data.</text>
</comment>
<proteinExistence type="inferred from homology"/>
<dbReference type="PANTHER" id="PTHR24096:SF149">
    <property type="entry name" value="AMP-BINDING DOMAIN-CONTAINING PROTEIN-RELATED"/>
    <property type="match status" value="1"/>
</dbReference>
<dbReference type="Pfam" id="PF13193">
    <property type="entry name" value="AMP-binding_C"/>
    <property type="match status" value="1"/>
</dbReference>
<keyword evidence="6" id="KW-1185">Reference proteome</keyword>
<dbReference type="Gene3D" id="3.40.50.12780">
    <property type="entry name" value="N-terminal domain of ligase-like"/>
    <property type="match status" value="2"/>
</dbReference>
<evidence type="ECO:0000313" key="6">
    <source>
        <dbReference type="Proteomes" id="UP001209540"/>
    </source>
</evidence>
<evidence type="ECO:0000313" key="5">
    <source>
        <dbReference type="EMBL" id="KAI9264249.1"/>
    </source>
</evidence>
<dbReference type="SUPFAM" id="SSF56801">
    <property type="entry name" value="Acetyl-CoA synthetase-like"/>
    <property type="match status" value="1"/>
</dbReference>
<dbReference type="GO" id="GO:0016405">
    <property type="term" value="F:CoA-ligase activity"/>
    <property type="evidence" value="ECO:0007669"/>
    <property type="project" value="TreeGrafter"/>
</dbReference>
<sequence>MNMYSKQYEFTNIADMMLGNTMGRPEHHPMFIDADTGESVTLYRFRLLIHHLHAGLKRFGLQRGDTVCIYTPNNIYMAPIYFGVMSAGMAISPANSSYVAHELQHQLNVGEAKMLIAHPSTLDRALEAAAAIGLPRSSVFSIVRDPQQRVPCWLETLIDFTQPSLPPIRLTHEESVNTVAYLCFSGGTTGRNPSIKKMILGALPLYHFGGIHRAFTLGIPSGSTTVIMEKYTVKGACEAIQRFKVTDFQTAPPIIIQFLNNPIVNSYDLSSLRALNVGAAPIAANHVTQFEKKFQGATLLNTYGMSEASPGITYQQPEWARPDTIGRIAPFMKYKIINPKDGNEVKLGETGELCLKGPNVMLGYKGNPEATAEAIDTEGWLHSGDICKEDKDGNIFLVDRIKELIKYKGFQVAPADLESVIFDCPYVADNVVIGIHDKQQDTEIPLAFVVLDPKVVTLNEQKDIQLKIQAWVNERVANHKRLRGGVVVIDKIPRNAAGKLLRREAKEIYNKQQQQRSSKL</sequence>